<gene>
    <name evidence="1" type="ORF">IAA42_00530</name>
</gene>
<protein>
    <submittedName>
        <fullName evidence="1">3-dehydroquinate synthase</fullName>
    </submittedName>
</protein>
<sequence length="369" mass="39186">MSDEKNEPLRSVRQWVVVRGTSMDLRVGTGILSEFPRVLKSAAGRPHACALVHEDSVSEDVVRVLHDNLCDQGFKVSTCALAPAGCSLAAVEALNTQLAEARVTSDDIVLVVGGLETLSVASFACAGWCGGTRLAEVPIDLPSAVVAATTPRALDSAGRERVLSQDATARYTMIDLDLVDADPTGESALLAFALMVQTAMCDSDRSFGRLWDAADAIAAGDADALIAQLQDTLKSRGKISSATSAALRQSLEFGTTFADALLSLAPEVSRSTALADGMRFAARLGVAQETLSIDDMLAVDEVLERLGLDTTHADVDPTALADRIRENRFLCTNRFMLAVPRGLGRVRLAVMTDELLAEHTAAWCASRPE</sequence>
<dbReference type="EMBL" id="DXCP01000003">
    <property type="protein sequence ID" value="HIY78919.1"/>
    <property type="molecule type" value="Genomic_DNA"/>
</dbReference>
<dbReference type="AlphaFoldDB" id="A0A9D1Z974"/>
<dbReference type="Gene3D" id="3.40.50.1970">
    <property type="match status" value="1"/>
</dbReference>
<dbReference type="SUPFAM" id="SSF56796">
    <property type="entry name" value="Dehydroquinate synthase-like"/>
    <property type="match status" value="1"/>
</dbReference>
<accession>A0A9D1Z974</accession>
<dbReference type="Gene3D" id="1.20.1090.10">
    <property type="entry name" value="Dehydroquinate synthase-like - alpha domain"/>
    <property type="match status" value="1"/>
</dbReference>
<comment type="caution">
    <text evidence="1">The sequence shown here is derived from an EMBL/GenBank/DDBJ whole genome shotgun (WGS) entry which is preliminary data.</text>
</comment>
<reference evidence="1" key="1">
    <citation type="journal article" date="2021" name="PeerJ">
        <title>Extensive microbial diversity within the chicken gut microbiome revealed by metagenomics and culture.</title>
        <authorList>
            <person name="Gilroy R."/>
            <person name="Ravi A."/>
            <person name="Getino M."/>
            <person name="Pursley I."/>
            <person name="Horton D.L."/>
            <person name="Alikhan N.F."/>
            <person name="Baker D."/>
            <person name="Gharbi K."/>
            <person name="Hall N."/>
            <person name="Watson M."/>
            <person name="Adriaenssens E.M."/>
            <person name="Foster-Nyarko E."/>
            <person name="Jarju S."/>
            <person name="Secka A."/>
            <person name="Antonio M."/>
            <person name="Oren A."/>
            <person name="Chaudhuri R.R."/>
            <person name="La Ragione R."/>
            <person name="Hildebrand F."/>
            <person name="Pallen M.J."/>
        </authorList>
    </citation>
    <scope>NUCLEOTIDE SEQUENCE</scope>
    <source>
        <strain evidence="1">ChiHjej10B9-743</strain>
    </source>
</reference>
<evidence type="ECO:0000313" key="1">
    <source>
        <dbReference type="EMBL" id="HIY78919.1"/>
    </source>
</evidence>
<reference evidence="1" key="2">
    <citation type="submission" date="2021-04" db="EMBL/GenBank/DDBJ databases">
        <authorList>
            <person name="Gilroy R."/>
        </authorList>
    </citation>
    <scope>NUCLEOTIDE SEQUENCE</scope>
    <source>
        <strain evidence="1">ChiHjej10B9-743</strain>
    </source>
</reference>
<name>A0A9D1Z974_9ACTN</name>
<organism evidence="1 2">
    <name type="scientific">Candidatus Olsenella excrementavium</name>
    <dbReference type="NCBI Taxonomy" id="2838709"/>
    <lineage>
        <taxon>Bacteria</taxon>
        <taxon>Bacillati</taxon>
        <taxon>Actinomycetota</taxon>
        <taxon>Coriobacteriia</taxon>
        <taxon>Coriobacteriales</taxon>
        <taxon>Atopobiaceae</taxon>
        <taxon>Olsenella</taxon>
    </lineage>
</organism>
<evidence type="ECO:0000313" key="2">
    <source>
        <dbReference type="Proteomes" id="UP000824133"/>
    </source>
</evidence>
<proteinExistence type="predicted"/>
<dbReference type="Proteomes" id="UP000824133">
    <property type="component" value="Unassembled WGS sequence"/>
</dbReference>